<name>A0A0C3GZ06_OIDMZ</name>
<keyword evidence="2" id="KW-1185">Reference proteome</keyword>
<organism evidence="1 2">
    <name type="scientific">Oidiodendron maius (strain Zn)</name>
    <dbReference type="NCBI Taxonomy" id="913774"/>
    <lineage>
        <taxon>Eukaryota</taxon>
        <taxon>Fungi</taxon>
        <taxon>Dikarya</taxon>
        <taxon>Ascomycota</taxon>
        <taxon>Pezizomycotina</taxon>
        <taxon>Leotiomycetes</taxon>
        <taxon>Leotiomycetes incertae sedis</taxon>
        <taxon>Myxotrichaceae</taxon>
        <taxon>Oidiodendron</taxon>
    </lineage>
</organism>
<dbReference type="EMBL" id="KN832884">
    <property type="protein sequence ID" value="KIM96409.1"/>
    <property type="molecule type" value="Genomic_DNA"/>
</dbReference>
<evidence type="ECO:0000313" key="2">
    <source>
        <dbReference type="Proteomes" id="UP000054321"/>
    </source>
</evidence>
<dbReference type="HOGENOM" id="CLU_1038638_0_0_1"/>
<dbReference type="Gene3D" id="2.60.120.10">
    <property type="entry name" value="Jelly Rolls"/>
    <property type="match status" value="1"/>
</dbReference>
<dbReference type="AlphaFoldDB" id="A0A0C3GZ06"/>
<dbReference type="Proteomes" id="UP000054321">
    <property type="component" value="Unassembled WGS sequence"/>
</dbReference>
<dbReference type="InParanoid" id="A0A0C3GZ06"/>
<dbReference type="SUPFAM" id="SSF51182">
    <property type="entry name" value="RmlC-like cupins"/>
    <property type="match status" value="1"/>
</dbReference>
<sequence>MYLVSYNPFDPAAKSSPYQGAGPIFVHTTECEPYSDSEIPDQQKRRLLSVRAYDKEHMMIDADVLQGVGLDKKAKELLTDKNVEYIHTAIAAPLLPEISHYITTNDSTSKSTYLDAPNPPPIYGKRPNYRIDYIYSALGSATGPVLTDRADYKEHQQVSAIPPHILFPVEGASAACVVTYAPNPNNEDGFMHRTNTLDYVFIIDGEFELSLDSGEKRIMKKGDVCIQRASMHAWKNLNKTEIARFGAVCLGIEGAKVNEVIIPEKEKE</sequence>
<gene>
    <name evidence="1" type="ORF">OIDMADRAFT_183193</name>
</gene>
<accession>A0A0C3GZ06</accession>
<evidence type="ECO:0000313" key="1">
    <source>
        <dbReference type="EMBL" id="KIM96409.1"/>
    </source>
</evidence>
<dbReference type="Pfam" id="PF06718">
    <property type="entry name" value="DUF1203"/>
    <property type="match status" value="1"/>
</dbReference>
<dbReference type="OrthoDB" id="5840532at2759"/>
<dbReference type="InterPro" id="IPR011051">
    <property type="entry name" value="RmlC_Cupin_sf"/>
</dbReference>
<dbReference type="InterPro" id="IPR014710">
    <property type="entry name" value="RmlC-like_jellyroll"/>
</dbReference>
<dbReference type="CDD" id="cd02231">
    <property type="entry name" value="cupin_BLL6423-like"/>
    <property type="match status" value="1"/>
</dbReference>
<proteinExistence type="predicted"/>
<reference evidence="1 2" key="1">
    <citation type="submission" date="2014-04" db="EMBL/GenBank/DDBJ databases">
        <authorList>
            <consortium name="DOE Joint Genome Institute"/>
            <person name="Kuo A."/>
            <person name="Martino E."/>
            <person name="Perotto S."/>
            <person name="Kohler A."/>
            <person name="Nagy L.G."/>
            <person name="Floudas D."/>
            <person name="Copeland A."/>
            <person name="Barry K.W."/>
            <person name="Cichocki N."/>
            <person name="Veneault-Fourrey C."/>
            <person name="LaButti K."/>
            <person name="Lindquist E.A."/>
            <person name="Lipzen A."/>
            <person name="Lundell T."/>
            <person name="Morin E."/>
            <person name="Murat C."/>
            <person name="Sun H."/>
            <person name="Tunlid A."/>
            <person name="Henrissat B."/>
            <person name="Grigoriev I.V."/>
            <person name="Hibbett D.S."/>
            <person name="Martin F."/>
            <person name="Nordberg H.P."/>
            <person name="Cantor M.N."/>
            <person name="Hua S.X."/>
        </authorList>
    </citation>
    <scope>NUCLEOTIDE SEQUENCE [LARGE SCALE GENOMIC DNA]</scope>
    <source>
        <strain evidence="1 2">Zn</strain>
    </source>
</reference>
<reference evidence="2" key="2">
    <citation type="submission" date="2015-01" db="EMBL/GenBank/DDBJ databases">
        <title>Evolutionary Origins and Diversification of the Mycorrhizal Mutualists.</title>
        <authorList>
            <consortium name="DOE Joint Genome Institute"/>
            <consortium name="Mycorrhizal Genomics Consortium"/>
            <person name="Kohler A."/>
            <person name="Kuo A."/>
            <person name="Nagy L.G."/>
            <person name="Floudas D."/>
            <person name="Copeland A."/>
            <person name="Barry K.W."/>
            <person name="Cichocki N."/>
            <person name="Veneault-Fourrey C."/>
            <person name="LaButti K."/>
            <person name="Lindquist E.A."/>
            <person name="Lipzen A."/>
            <person name="Lundell T."/>
            <person name="Morin E."/>
            <person name="Murat C."/>
            <person name="Riley R."/>
            <person name="Ohm R."/>
            <person name="Sun H."/>
            <person name="Tunlid A."/>
            <person name="Henrissat B."/>
            <person name="Grigoriev I.V."/>
            <person name="Hibbett D.S."/>
            <person name="Martin F."/>
        </authorList>
    </citation>
    <scope>NUCLEOTIDE SEQUENCE [LARGE SCALE GENOMIC DNA]</scope>
    <source>
        <strain evidence="2">Zn</strain>
    </source>
</reference>
<dbReference type="InterPro" id="IPR009593">
    <property type="entry name" value="DUF1203"/>
</dbReference>
<dbReference type="PANTHER" id="PTHR36156">
    <property type="entry name" value="SLR2101 PROTEIN"/>
    <property type="match status" value="1"/>
</dbReference>
<dbReference type="InterPro" id="IPR047142">
    <property type="entry name" value="OryJ/VirC-like"/>
</dbReference>
<protein>
    <submittedName>
        <fullName evidence="1">Uncharacterized protein</fullName>
    </submittedName>
</protein>
<dbReference type="PANTHER" id="PTHR36156:SF2">
    <property type="entry name" value="CUPIN TYPE-2 DOMAIN-CONTAINING PROTEIN"/>
    <property type="match status" value="1"/>
</dbReference>